<reference evidence="1 2" key="1">
    <citation type="submission" date="2019-05" db="EMBL/GenBank/DDBJ databases">
        <title>Streptomyces marianii sp. nov., a novel marine actinomycete from southern coast of India.</title>
        <authorList>
            <person name="Iniyan A.M."/>
            <person name="Wink J."/>
            <person name="Ramprasad E."/>
            <person name="Ramana C.V."/>
            <person name="Bunk B."/>
            <person name="Sproer C."/>
            <person name="Joseph F.-J.R.S."/>
            <person name="Vincent S.G.P."/>
        </authorList>
    </citation>
    <scope>NUCLEOTIDE SEQUENCE [LARGE SCALE GENOMIC DNA]</scope>
    <source>
        <strain evidence="1 2">ICN19</strain>
    </source>
</reference>
<dbReference type="Proteomes" id="UP000305921">
    <property type="component" value="Unassembled WGS sequence"/>
</dbReference>
<comment type="caution">
    <text evidence="1">The sequence shown here is derived from an EMBL/GenBank/DDBJ whole genome shotgun (WGS) entry which is preliminary data.</text>
</comment>
<organism evidence="1 2">
    <name type="scientific">Streptomyces marianii</name>
    <dbReference type="NCBI Taxonomy" id="1817406"/>
    <lineage>
        <taxon>Bacteria</taxon>
        <taxon>Bacillati</taxon>
        <taxon>Actinomycetota</taxon>
        <taxon>Actinomycetes</taxon>
        <taxon>Kitasatosporales</taxon>
        <taxon>Streptomycetaceae</taxon>
        <taxon>Streptomyces</taxon>
    </lineage>
</organism>
<sequence length="160" mass="17564">MGYDIYIQTADGTLAEGDENYFRFAWTAMPRTLDAMANFGMLTELPVPSVPTLSAYGLAIEDFQPGTQPDQATANRIAEFRAAYQAALDAAEPKPTGIPSYKLQVNGGFLVTVAEISAALTTYEAHPHVDIAEMPMGDPTWRAWMAFLRRARTHGGLRTY</sequence>
<dbReference type="AlphaFoldDB" id="A0A5R9EDT1"/>
<dbReference type="EMBL" id="VAWE01000001">
    <property type="protein sequence ID" value="TLQ46093.1"/>
    <property type="molecule type" value="Genomic_DNA"/>
</dbReference>
<keyword evidence="2" id="KW-1185">Reference proteome</keyword>
<evidence type="ECO:0000313" key="1">
    <source>
        <dbReference type="EMBL" id="TLQ46093.1"/>
    </source>
</evidence>
<dbReference type="RefSeq" id="WP_138055408.1">
    <property type="nucleotide sequence ID" value="NZ_VAWE01000001.1"/>
</dbReference>
<evidence type="ECO:0000313" key="2">
    <source>
        <dbReference type="Proteomes" id="UP000305921"/>
    </source>
</evidence>
<protein>
    <submittedName>
        <fullName evidence="1">Uncharacterized protein</fullName>
    </submittedName>
</protein>
<name>A0A5R9EDT1_9ACTN</name>
<proteinExistence type="predicted"/>
<accession>A0A5R9EDT1</accession>
<gene>
    <name evidence="1" type="ORF">FEF34_26620</name>
</gene>
<dbReference type="OrthoDB" id="4182701at2"/>